<dbReference type="EMBL" id="JABWDY010040015">
    <property type="protein sequence ID" value="KAF5178483.1"/>
    <property type="molecule type" value="Genomic_DNA"/>
</dbReference>
<organism evidence="2 3">
    <name type="scientific">Thalictrum thalictroides</name>
    <name type="common">Rue-anemone</name>
    <name type="synonym">Anemone thalictroides</name>
    <dbReference type="NCBI Taxonomy" id="46969"/>
    <lineage>
        <taxon>Eukaryota</taxon>
        <taxon>Viridiplantae</taxon>
        <taxon>Streptophyta</taxon>
        <taxon>Embryophyta</taxon>
        <taxon>Tracheophyta</taxon>
        <taxon>Spermatophyta</taxon>
        <taxon>Magnoliopsida</taxon>
        <taxon>Ranunculales</taxon>
        <taxon>Ranunculaceae</taxon>
        <taxon>Thalictroideae</taxon>
        <taxon>Thalictrum</taxon>
    </lineage>
</organism>
<dbReference type="OrthoDB" id="2124888at2759"/>
<evidence type="ECO:0000313" key="2">
    <source>
        <dbReference type="EMBL" id="KAF5178483.1"/>
    </source>
</evidence>
<evidence type="ECO:0000256" key="1">
    <source>
        <dbReference type="SAM" id="Phobius"/>
    </source>
</evidence>
<dbReference type="GO" id="GO:0046521">
    <property type="term" value="P:sphingoid catabolic process"/>
    <property type="evidence" value="ECO:0007669"/>
    <property type="project" value="TreeGrafter"/>
</dbReference>
<feature type="transmembrane region" description="Helical" evidence="1">
    <location>
        <begin position="26"/>
        <end position="48"/>
    </location>
</feature>
<accession>A0A7J6V110</accession>
<dbReference type="GO" id="GO:0016020">
    <property type="term" value="C:membrane"/>
    <property type="evidence" value="ECO:0007669"/>
    <property type="project" value="GOC"/>
</dbReference>
<keyword evidence="1" id="KW-1133">Transmembrane helix</keyword>
<dbReference type="AlphaFoldDB" id="A0A7J6V110"/>
<feature type="transmembrane region" description="Helical" evidence="1">
    <location>
        <begin position="87"/>
        <end position="106"/>
    </location>
</feature>
<proteinExistence type="predicted"/>
<comment type="caution">
    <text evidence="2">The sequence shown here is derived from an EMBL/GenBank/DDBJ whole genome shotgun (WGS) entry which is preliminary data.</text>
</comment>
<name>A0A7J6V110_THATH</name>
<reference evidence="2 3" key="1">
    <citation type="submission" date="2020-06" db="EMBL/GenBank/DDBJ databases">
        <title>Transcriptomic and genomic resources for Thalictrum thalictroides and T. hernandezii: Facilitating candidate gene discovery in an emerging model plant lineage.</title>
        <authorList>
            <person name="Arias T."/>
            <person name="Riano-Pachon D.M."/>
            <person name="Di Stilio V.S."/>
        </authorList>
    </citation>
    <scope>NUCLEOTIDE SEQUENCE [LARGE SCALE GENOMIC DNA]</scope>
    <source>
        <strain evidence="3">cv. WT478/WT964</strain>
        <tissue evidence="2">Leaves</tissue>
    </source>
</reference>
<protein>
    <submittedName>
        <fullName evidence="2">Putative ER membrane protein</fullName>
    </submittedName>
</protein>
<dbReference type="PANTHER" id="PTHR28026:SF9">
    <property type="entry name" value="2-HYDROXY-PALMITIC ACID DIOXYGENASE MPO1"/>
    <property type="match status" value="1"/>
</dbReference>
<keyword evidence="3" id="KW-1185">Reference proteome</keyword>
<dbReference type="GO" id="GO:0005783">
    <property type="term" value="C:endoplasmic reticulum"/>
    <property type="evidence" value="ECO:0007669"/>
    <property type="project" value="TreeGrafter"/>
</dbReference>
<keyword evidence="1" id="KW-0472">Membrane</keyword>
<feature type="transmembrane region" description="Helical" evidence="1">
    <location>
        <begin position="113"/>
        <end position="131"/>
    </location>
</feature>
<dbReference type="Pfam" id="PF06127">
    <property type="entry name" value="Mpo1-like"/>
    <property type="match status" value="1"/>
</dbReference>
<dbReference type="PANTHER" id="PTHR28026">
    <property type="entry name" value="DUF962 DOMAIN PROTEIN (AFU_ORTHOLOGUE AFUA_8G05310)"/>
    <property type="match status" value="1"/>
</dbReference>
<feature type="transmembrane region" description="Helical" evidence="1">
    <location>
        <begin position="60"/>
        <end position="81"/>
    </location>
</feature>
<evidence type="ECO:0000313" key="3">
    <source>
        <dbReference type="Proteomes" id="UP000554482"/>
    </source>
</evidence>
<dbReference type="InterPro" id="IPR009305">
    <property type="entry name" value="Mpo1-like"/>
</dbReference>
<gene>
    <name evidence="2" type="ORF">FRX31_031933</name>
</gene>
<keyword evidence="1" id="KW-0812">Transmembrane</keyword>
<sequence>MGRSDLFDLEKHFAFYGAYHSNPINVFLHMLFVWPILFTTLVILYFTPSLFNLPQIGMSSYGNLALNFGFFSTLIYAFYYISLDKKAGSLAALLLFLCWVGGSLVASRLGYSLAWKVVLAAQLFCWTGQFIGHGVFEKRAPALLDNLTQAFVMAPFFVLLEALQMFCGYEPYPGFHAKVQAKIDAQIKEYHENMQKKVS</sequence>
<dbReference type="Proteomes" id="UP000554482">
    <property type="component" value="Unassembled WGS sequence"/>
</dbReference>
<feature type="transmembrane region" description="Helical" evidence="1">
    <location>
        <begin position="151"/>
        <end position="169"/>
    </location>
</feature>